<evidence type="ECO:0000313" key="2">
    <source>
        <dbReference type="Proteomes" id="UP000805193"/>
    </source>
</evidence>
<evidence type="ECO:0000313" key="1">
    <source>
        <dbReference type="EMBL" id="KAG0425121.1"/>
    </source>
</evidence>
<organism evidence="1 2">
    <name type="scientific">Ixodes persulcatus</name>
    <name type="common">Taiga tick</name>
    <dbReference type="NCBI Taxonomy" id="34615"/>
    <lineage>
        <taxon>Eukaryota</taxon>
        <taxon>Metazoa</taxon>
        <taxon>Ecdysozoa</taxon>
        <taxon>Arthropoda</taxon>
        <taxon>Chelicerata</taxon>
        <taxon>Arachnida</taxon>
        <taxon>Acari</taxon>
        <taxon>Parasitiformes</taxon>
        <taxon>Ixodida</taxon>
        <taxon>Ixodoidea</taxon>
        <taxon>Ixodidae</taxon>
        <taxon>Ixodinae</taxon>
        <taxon>Ixodes</taxon>
    </lineage>
</organism>
<proteinExistence type="predicted"/>
<keyword evidence="2" id="KW-1185">Reference proteome</keyword>
<comment type="caution">
    <text evidence="1">The sequence shown here is derived from an EMBL/GenBank/DDBJ whole genome shotgun (WGS) entry which is preliminary data.</text>
</comment>
<protein>
    <submittedName>
        <fullName evidence="1">Uncharacterized protein</fullName>
    </submittedName>
</protein>
<sequence>MVNVRVCHWLGPRLLCVFLQITVLRVTLVNSVAVGKSKAESGLFRCCHGDGSFWLEGSLYLFSEDLGDENRDLAMEGRRSSRGDGQTLVGLYVPLLFRGFSPRACTPFTPQLTVRWKLRARSTSRDPEGALRKWH</sequence>
<reference evidence="1 2" key="1">
    <citation type="journal article" date="2020" name="Cell">
        <title>Large-Scale Comparative Analyses of Tick Genomes Elucidate Their Genetic Diversity and Vector Capacities.</title>
        <authorList>
            <consortium name="Tick Genome and Microbiome Consortium (TIGMIC)"/>
            <person name="Jia N."/>
            <person name="Wang J."/>
            <person name="Shi W."/>
            <person name="Du L."/>
            <person name="Sun Y."/>
            <person name="Zhan W."/>
            <person name="Jiang J.F."/>
            <person name="Wang Q."/>
            <person name="Zhang B."/>
            <person name="Ji P."/>
            <person name="Bell-Sakyi L."/>
            <person name="Cui X.M."/>
            <person name="Yuan T.T."/>
            <person name="Jiang B.G."/>
            <person name="Yang W.F."/>
            <person name="Lam T.T."/>
            <person name="Chang Q.C."/>
            <person name="Ding S.J."/>
            <person name="Wang X.J."/>
            <person name="Zhu J.G."/>
            <person name="Ruan X.D."/>
            <person name="Zhao L."/>
            <person name="Wei J.T."/>
            <person name="Ye R.Z."/>
            <person name="Que T.C."/>
            <person name="Du C.H."/>
            <person name="Zhou Y.H."/>
            <person name="Cheng J.X."/>
            <person name="Dai P.F."/>
            <person name="Guo W.B."/>
            <person name="Han X.H."/>
            <person name="Huang E.J."/>
            <person name="Li L.F."/>
            <person name="Wei W."/>
            <person name="Gao Y.C."/>
            <person name="Liu J.Z."/>
            <person name="Shao H.Z."/>
            <person name="Wang X."/>
            <person name="Wang C.C."/>
            <person name="Yang T.C."/>
            <person name="Huo Q.B."/>
            <person name="Li W."/>
            <person name="Chen H.Y."/>
            <person name="Chen S.E."/>
            <person name="Zhou L.G."/>
            <person name="Ni X.B."/>
            <person name="Tian J.H."/>
            <person name="Sheng Y."/>
            <person name="Liu T."/>
            <person name="Pan Y.S."/>
            <person name="Xia L.Y."/>
            <person name="Li J."/>
            <person name="Zhao F."/>
            <person name="Cao W.C."/>
        </authorList>
    </citation>
    <scope>NUCLEOTIDE SEQUENCE [LARGE SCALE GENOMIC DNA]</scope>
    <source>
        <strain evidence="1">Iper-2018</strain>
    </source>
</reference>
<name>A0AC60PVS0_IXOPE</name>
<gene>
    <name evidence="1" type="ORF">HPB47_027694</name>
</gene>
<dbReference type="EMBL" id="JABSTQ010009886">
    <property type="protein sequence ID" value="KAG0425121.1"/>
    <property type="molecule type" value="Genomic_DNA"/>
</dbReference>
<dbReference type="Proteomes" id="UP000805193">
    <property type="component" value="Unassembled WGS sequence"/>
</dbReference>
<accession>A0AC60PVS0</accession>